<keyword evidence="4" id="KW-1185">Reference proteome</keyword>
<dbReference type="SUPFAM" id="SSF74653">
    <property type="entry name" value="TolA/TonB C-terminal domain"/>
    <property type="match status" value="1"/>
</dbReference>
<name>A0ABQ6P7B4_9SPHN</name>
<proteinExistence type="predicted"/>
<evidence type="ECO:0000256" key="1">
    <source>
        <dbReference type="SAM" id="MobiDB-lite"/>
    </source>
</evidence>
<dbReference type="Pfam" id="PF03544">
    <property type="entry name" value="TonB_C"/>
    <property type="match status" value="1"/>
</dbReference>
<dbReference type="Proteomes" id="UP001187221">
    <property type="component" value="Unassembled WGS sequence"/>
</dbReference>
<sequence>MAVLVALLHVGLIWALVHGLAGGVVALVRESLPGLVAEAIPLEPPATAPAPHPRAAARQSAGATGAMGRKARPIAVAAPPPRFVLAAPPAARVAADGNQTLSGAGASGAGTGGGLAGNGTGAGGSGDGMGGGGGASKPVKTAGDITAARDYPPQGRADRAGKRVIIVLRVGTDGHPTGCRIHAPSGNDEADAITCRLALQRFRFRPALDRDGNPVAADYGWEQRWWAP</sequence>
<gene>
    <name evidence="3" type="ORF">NUTIK01_19200</name>
</gene>
<comment type="caution">
    <text evidence="3">The sequence shown here is derived from an EMBL/GenBank/DDBJ whole genome shotgun (WGS) entry which is preliminary data.</text>
</comment>
<feature type="domain" description="TonB C-terminal" evidence="2">
    <location>
        <begin position="149"/>
        <end position="219"/>
    </location>
</feature>
<feature type="compositionally biased region" description="Low complexity" evidence="1">
    <location>
        <begin position="53"/>
        <end position="64"/>
    </location>
</feature>
<dbReference type="InterPro" id="IPR037682">
    <property type="entry name" value="TonB_C"/>
</dbReference>
<evidence type="ECO:0000313" key="4">
    <source>
        <dbReference type="Proteomes" id="UP001187221"/>
    </source>
</evidence>
<dbReference type="Gene3D" id="3.30.1150.10">
    <property type="match status" value="1"/>
</dbReference>
<dbReference type="EMBL" id="BTFW01000001">
    <property type="protein sequence ID" value="GMM61143.1"/>
    <property type="molecule type" value="Genomic_DNA"/>
</dbReference>
<reference evidence="3 4" key="1">
    <citation type="submission" date="2023-06" db="EMBL/GenBank/DDBJ databases">
        <title>Draft genome sequence of Novosphingobium sp. strain IK01.</title>
        <authorList>
            <person name="Hatamoto M."/>
            <person name="Ikarashi T."/>
            <person name="Yamaguchi T."/>
        </authorList>
    </citation>
    <scope>NUCLEOTIDE SEQUENCE [LARGE SCALE GENOMIC DNA]</scope>
    <source>
        <strain evidence="3 4">IK01</strain>
    </source>
</reference>
<evidence type="ECO:0000259" key="2">
    <source>
        <dbReference type="Pfam" id="PF03544"/>
    </source>
</evidence>
<organism evidence="3 4">
    <name type="scientific">Novosphingobium pituita</name>
    <dbReference type="NCBI Taxonomy" id="3056842"/>
    <lineage>
        <taxon>Bacteria</taxon>
        <taxon>Pseudomonadati</taxon>
        <taxon>Pseudomonadota</taxon>
        <taxon>Alphaproteobacteria</taxon>
        <taxon>Sphingomonadales</taxon>
        <taxon>Sphingomonadaceae</taxon>
        <taxon>Novosphingobium</taxon>
    </lineage>
</organism>
<protein>
    <recommendedName>
        <fullName evidence="2">TonB C-terminal domain-containing protein</fullName>
    </recommendedName>
</protein>
<feature type="region of interest" description="Disordered" evidence="1">
    <location>
        <begin position="45"/>
        <end position="64"/>
    </location>
</feature>
<evidence type="ECO:0000313" key="3">
    <source>
        <dbReference type="EMBL" id="GMM61143.1"/>
    </source>
</evidence>
<accession>A0ABQ6P7B4</accession>